<dbReference type="RefSeq" id="WP_012790591.1">
    <property type="nucleotide sequence ID" value="NC_013132.1"/>
</dbReference>
<proteinExistence type="predicted"/>
<dbReference type="EMBL" id="CP001699">
    <property type="protein sequence ID" value="ACU60415.1"/>
    <property type="molecule type" value="Genomic_DNA"/>
</dbReference>
<dbReference type="Proteomes" id="UP000002215">
    <property type="component" value="Chromosome"/>
</dbReference>
<dbReference type="PROSITE" id="PS51257">
    <property type="entry name" value="PROKAR_LIPOPROTEIN"/>
    <property type="match status" value="1"/>
</dbReference>
<name>A0A979G3Z1_CHIPD</name>
<evidence type="ECO:0000313" key="1">
    <source>
        <dbReference type="EMBL" id="ACU60415.1"/>
    </source>
</evidence>
<reference evidence="1 2" key="2">
    <citation type="journal article" date="2010" name="Stand. Genomic Sci.">
        <title>Complete genome sequence of Chitinophaga pinensis type strain (UQM 2034).</title>
        <authorList>
            <person name="Glavina Del Rio T."/>
            <person name="Abt B."/>
            <person name="Spring S."/>
            <person name="Lapidus A."/>
            <person name="Nolan M."/>
            <person name="Tice H."/>
            <person name="Copeland A."/>
            <person name="Cheng J.F."/>
            <person name="Chen F."/>
            <person name="Bruce D."/>
            <person name="Goodwin L."/>
            <person name="Pitluck S."/>
            <person name="Ivanova N."/>
            <person name="Mavromatis K."/>
            <person name="Mikhailova N."/>
            <person name="Pati A."/>
            <person name="Chen A."/>
            <person name="Palaniappan K."/>
            <person name="Land M."/>
            <person name="Hauser L."/>
            <person name="Chang Y.J."/>
            <person name="Jeffries C.D."/>
            <person name="Chain P."/>
            <person name="Saunders E."/>
            <person name="Detter J.C."/>
            <person name="Brettin T."/>
            <person name="Rohde M."/>
            <person name="Goker M."/>
            <person name="Bristow J."/>
            <person name="Eisen J.A."/>
            <person name="Markowitz V."/>
            <person name="Hugenholtz P."/>
            <person name="Kyrpides N.C."/>
            <person name="Klenk H.P."/>
            <person name="Lucas S."/>
        </authorList>
    </citation>
    <scope>NUCLEOTIDE SEQUENCE [LARGE SCALE GENOMIC DNA]</scope>
    <source>
        <strain evidence="2">ATCC 43595 / DSM 2588 / LMG 13176 / NBRC 15968 / NCIMB 11800 / UQM 2034</strain>
    </source>
</reference>
<dbReference type="AlphaFoldDB" id="A0A979G3Z1"/>
<dbReference type="KEGG" id="cpi:Cpin_2936"/>
<dbReference type="OrthoDB" id="7024294at2"/>
<evidence type="ECO:0008006" key="3">
    <source>
        <dbReference type="Google" id="ProtNLM"/>
    </source>
</evidence>
<sequence length="368" mass="42531">MKGFCFFPLTGIVAALYQVFSTACNWENHDKIPEKYEWYQPIDSTNEIESGAARLELLLESEENIQSFLTEENDVIIYTVHGKRNNTFYKLGIDGEITDSLRLDRRGGDLAFVKGFIIDKEMNEYYTWSFNGNKVPIKIRTENARLNWDTAMQKSKLAEIKAAQSIVLVDYRSKSALPEKAAAGKIQATQVPITFTVLTYFNGDQCFQFYTTLNTGRDFPWSDTQKLLWNNLFRRPDESFVNKGEITQSATLIYRYFHRLKKEKIKFSGPGGNAAGFTAVLYPGYLFTDIVFHKDTIKIKEFMYLDEERPNSSIKIDGMLIGNFSKNKVQPLERVDGYMYYTNPHLRYALFANSDKKLYRIRKKDAGK</sequence>
<evidence type="ECO:0000313" key="2">
    <source>
        <dbReference type="Proteomes" id="UP000002215"/>
    </source>
</evidence>
<organism evidence="1 2">
    <name type="scientific">Chitinophaga pinensis (strain ATCC 43595 / DSM 2588 / LMG 13176 / NBRC 15968 / NCIMB 11800 / UQM 2034)</name>
    <dbReference type="NCBI Taxonomy" id="485918"/>
    <lineage>
        <taxon>Bacteria</taxon>
        <taxon>Pseudomonadati</taxon>
        <taxon>Bacteroidota</taxon>
        <taxon>Chitinophagia</taxon>
        <taxon>Chitinophagales</taxon>
        <taxon>Chitinophagaceae</taxon>
        <taxon>Chitinophaga</taxon>
    </lineage>
</organism>
<gene>
    <name evidence="1" type="ordered locus">Cpin_2936</name>
</gene>
<protein>
    <recommendedName>
        <fullName evidence="3">Lipoprotein</fullName>
    </recommendedName>
</protein>
<accession>A0A979G3Z1</accession>
<reference evidence="2" key="1">
    <citation type="submission" date="2009-08" db="EMBL/GenBank/DDBJ databases">
        <title>The complete genome of Chitinophaga pinensis DSM 2588.</title>
        <authorList>
            <consortium name="US DOE Joint Genome Institute (JGI-PGF)"/>
            <person name="Lucas S."/>
            <person name="Copeland A."/>
            <person name="Lapidus A."/>
            <person name="Glavina del Rio T."/>
            <person name="Dalin E."/>
            <person name="Tice H."/>
            <person name="Bruce D."/>
            <person name="Goodwin L."/>
            <person name="Pitluck S."/>
            <person name="Kyrpides N."/>
            <person name="Mavromatis K."/>
            <person name="Ivanova N."/>
            <person name="Mikhailova N."/>
            <person name="Sims D."/>
            <person name="Meinche L."/>
            <person name="Brettin T."/>
            <person name="Detter J.C."/>
            <person name="Han C."/>
            <person name="Larimer F."/>
            <person name="Land M."/>
            <person name="Hauser L."/>
            <person name="Markowitz V."/>
            <person name="Cheng J.-F."/>
            <person name="Hugenholtz P."/>
            <person name="Woyke T."/>
            <person name="Wu D."/>
            <person name="Spring S."/>
            <person name="Klenk H.-P."/>
            <person name="Eisen J.A."/>
        </authorList>
    </citation>
    <scope>NUCLEOTIDE SEQUENCE [LARGE SCALE GENOMIC DNA]</scope>
    <source>
        <strain evidence="2">ATCC 43595 / DSM 2588 / LMG 13176 / NBRC 15968 / NCIMB 11800 / UQM 2034</strain>
    </source>
</reference>